<evidence type="ECO:0000313" key="1">
    <source>
        <dbReference type="EMBL" id="MDT9592894.1"/>
    </source>
</evidence>
<dbReference type="RefSeq" id="WP_315732327.1">
    <property type="nucleotide sequence ID" value="NZ_JAVYII010000003.1"/>
</dbReference>
<comment type="caution">
    <text evidence="1">The sequence shown here is derived from an EMBL/GenBank/DDBJ whole genome shotgun (WGS) entry which is preliminary data.</text>
</comment>
<evidence type="ECO:0000313" key="2">
    <source>
        <dbReference type="Proteomes" id="UP001268542"/>
    </source>
</evidence>
<gene>
    <name evidence="1" type="ORF">RDV89_07430</name>
</gene>
<name>A0ABU3PUM6_9ACTN</name>
<evidence type="ECO:0008006" key="3">
    <source>
        <dbReference type="Google" id="ProtNLM"/>
    </source>
</evidence>
<organism evidence="1 2">
    <name type="scientific">Nocardioides imazamoxiresistens</name>
    <dbReference type="NCBI Taxonomy" id="3231893"/>
    <lineage>
        <taxon>Bacteria</taxon>
        <taxon>Bacillati</taxon>
        <taxon>Actinomycetota</taxon>
        <taxon>Actinomycetes</taxon>
        <taxon>Propionibacteriales</taxon>
        <taxon>Nocardioidaceae</taxon>
        <taxon>Nocardioides</taxon>
    </lineage>
</organism>
<dbReference type="Proteomes" id="UP001268542">
    <property type="component" value="Unassembled WGS sequence"/>
</dbReference>
<protein>
    <recommendedName>
        <fullName evidence="3">WXG100 family type VII secretion target</fullName>
    </recommendedName>
</protein>
<sequence>MSFHGMDTEQVAALGSQMTSLAARLREIEARYTQRLDAAPWVGADRERFVGQWNGGYAVALRTAAEALEAAGDVAAANVREQERISS</sequence>
<proteinExistence type="predicted"/>
<accession>A0ABU3PUM6</accession>
<dbReference type="EMBL" id="JAVYII010000003">
    <property type="protein sequence ID" value="MDT9592894.1"/>
    <property type="molecule type" value="Genomic_DNA"/>
</dbReference>
<keyword evidence="2" id="KW-1185">Reference proteome</keyword>
<reference evidence="1 2" key="1">
    <citation type="submission" date="2023-08" db="EMBL/GenBank/DDBJ databases">
        <title>Nocardioides seae sp. nov., a bacterium isolated from a soil.</title>
        <authorList>
            <person name="Wang X."/>
        </authorList>
    </citation>
    <scope>NUCLEOTIDE SEQUENCE [LARGE SCALE GENOMIC DNA]</scope>
    <source>
        <strain evidence="1 2">YZH12</strain>
    </source>
</reference>